<dbReference type="Gene3D" id="3.40.30.10">
    <property type="entry name" value="Glutaredoxin"/>
    <property type="match status" value="1"/>
</dbReference>
<organism evidence="2 3">
    <name type="scientific">Celerinatantimonas yamalensis</name>
    <dbReference type="NCBI Taxonomy" id="559956"/>
    <lineage>
        <taxon>Bacteria</taxon>
        <taxon>Pseudomonadati</taxon>
        <taxon>Pseudomonadota</taxon>
        <taxon>Gammaproteobacteria</taxon>
        <taxon>Celerinatantimonadaceae</taxon>
        <taxon>Celerinatantimonas</taxon>
    </lineage>
</organism>
<dbReference type="Pfam" id="PF04399">
    <property type="entry name" value="Glutaredoxin2_C"/>
    <property type="match status" value="1"/>
</dbReference>
<dbReference type="Proteomes" id="UP001629953">
    <property type="component" value="Unassembled WGS sequence"/>
</dbReference>
<feature type="domain" description="GST N-terminal" evidence="1">
    <location>
        <begin position="1"/>
        <end position="77"/>
    </location>
</feature>
<reference evidence="2 3" key="1">
    <citation type="journal article" date="2013" name="Int. J. Syst. Evol. Microbiol.">
        <title>Celerinatantimonas yamalensis sp. nov., a cold-adapted diazotrophic bacterium from a cold permafrost brine.</title>
        <authorList>
            <person name="Shcherbakova V."/>
            <person name="Chuvilskaya N."/>
            <person name="Rivkina E."/>
            <person name="Demidov N."/>
            <person name="Uchaeva V."/>
            <person name="Suetin S."/>
            <person name="Suzina N."/>
            <person name="Gilichinsky D."/>
        </authorList>
    </citation>
    <scope>NUCLEOTIDE SEQUENCE [LARGE SCALE GENOMIC DNA]</scope>
    <source>
        <strain evidence="2 3">C7</strain>
    </source>
</reference>
<dbReference type="RefSeq" id="WP_408625083.1">
    <property type="nucleotide sequence ID" value="NZ_JBEQCT010000011.1"/>
</dbReference>
<dbReference type="SUPFAM" id="SSF47616">
    <property type="entry name" value="GST C-terminal domain-like"/>
    <property type="match status" value="1"/>
</dbReference>
<dbReference type="CDD" id="cd03199">
    <property type="entry name" value="GST_C_GRX2"/>
    <property type="match status" value="1"/>
</dbReference>
<proteinExistence type="predicted"/>
<dbReference type="NCBIfam" id="TIGR02182">
    <property type="entry name" value="GRXB"/>
    <property type="match status" value="1"/>
</dbReference>
<gene>
    <name evidence="2" type="primary">grxB</name>
    <name evidence="2" type="ORF">ABUE30_17265</name>
</gene>
<dbReference type="EMBL" id="JBEQCT010000011">
    <property type="protein sequence ID" value="MFM2486784.1"/>
    <property type="molecule type" value="Genomic_DNA"/>
</dbReference>
<dbReference type="InterPro" id="IPR004045">
    <property type="entry name" value="Glutathione_S-Trfase_N"/>
</dbReference>
<dbReference type="NCBIfam" id="NF007702">
    <property type="entry name" value="PRK10387.1"/>
    <property type="match status" value="1"/>
</dbReference>
<keyword evidence="3" id="KW-1185">Reference proteome</keyword>
<dbReference type="InterPro" id="IPR036249">
    <property type="entry name" value="Thioredoxin-like_sf"/>
</dbReference>
<dbReference type="Pfam" id="PF13417">
    <property type="entry name" value="GST_N_3"/>
    <property type="match status" value="1"/>
</dbReference>
<name>A0ABW9GAS4_9GAMM</name>
<evidence type="ECO:0000259" key="1">
    <source>
        <dbReference type="PROSITE" id="PS50404"/>
    </source>
</evidence>
<dbReference type="InterPro" id="IPR007494">
    <property type="entry name" value="Glutaredoxin2_C"/>
</dbReference>
<dbReference type="SUPFAM" id="SSF52833">
    <property type="entry name" value="Thioredoxin-like"/>
    <property type="match status" value="1"/>
</dbReference>
<dbReference type="InterPro" id="IPR011901">
    <property type="entry name" value="Grx2"/>
</dbReference>
<dbReference type="InterPro" id="IPR036282">
    <property type="entry name" value="Glutathione-S-Trfase_C_sf"/>
</dbReference>
<dbReference type="PROSITE" id="PS50404">
    <property type="entry name" value="GST_NTER"/>
    <property type="match status" value="1"/>
</dbReference>
<sequence length="215" mass="24517">MKLHIYDHCPQCVIARMIFGLKGIPVTLNILPHDDVDTPTAMIGKKMLPVLEKEDGSFMPQSMDIVHWIERLDGQPIVTQRHNAQLQTWLSDHRCLIDSLVLPRVVSLAFGEFESESAQQYFIASKQHIIGDFSEHLQQTDHYLEQLNQALLQLEPMILSERAVNGDLSEDDFHLFAMLRELSSVKDVVYPAKVDAYRRKLASLSDVPLNDEQAI</sequence>
<evidence type="ECO:0000313" key="3">
    <source>
        <dbReference type="Proteomes" id="UP001629953"/>
    </source>
</evidence>
<protein>
    <submittedName>
        <fullName evidence="2">Glutaredoxin 2</fullName>
    </submittedName>
</protein>
<comment type="caution">
    <text evidence="2">The sequence shown here is derived from an EMBL/GenBank/DDBJ whole genome shotgun (WGS) entry which is preliminary data.</text>
</comment>
<accession>A0ABW9GAS4</accession>
<evidence type="ECO:0000313" key="2">
    <source>
        <dbReference type="EMBL" id="MFM2486784.1"/>
    </source>
</evidence>
<dbReference type="Gene3D" id="1.20.1050.10">
    <property type="match status" value="1"/>
</dbReference>